<evidence type="ECO:0000256" key="2">
    <source>
        <dbReference type="ARBA" id="ARBA00022980"/>
    </source>
</evidence>
<dbReference type="GO" id="GO:0070180">
    <property type="term" value="F:large ribosomal subunit rRNA binding"/>
    <property type="evidence" value="ECO:0007669"/>
    <property type="project" value="UniProtKB-UniRule"/>
</dbReference>
<dbReference type="InterPro" id="IPR043141">
    <property type="entry name" value="Ribosomal_uL10-like_sf"/>
</dbReference>
<proteinExistence type="inferred from homology"/>
<dbReference type="NCBIfam" id="NF000955">
    <property type="entry name" value="PRK00099.1-1"/>
    <property type="match status" value="1"/>
</dbReference>
<keyword evidence="5" id="KW-0694">RNA-binding</keyword>
<dbReference type="EMBL" id="PDYF01000083">
    <property type="protein sequence ID" value="PHU33725.1"/>
    <property type="molecule type" value="Genomic_DNA"/>
</dbReference>
<dbReference type="InterPro" id="IPR002363">
    <property type="entry name" value="Ribosomal_uL10_CS_bac"/>
</dbReference>
<reference evidence="7 8" key="2">
    <citation type="submission" date="2017-10" db="EMBL/GenBank/DDBJ databases">
        <authorList>
            <person name="Banno H."/>
            <person name="Chua N.-H."/>
        </authorList>
    </citation>
    <scope>NUCLEOTIDE SEQUENCE [LARGE SCALE GENOMIC DNA]</scope>
    <source>
        <strain evidence="7 8">JK626</strain>
    </source>
</reference>
<dbReference type="CDD" id="cd05797">
    <property type="entry name" value="Ribosomal_L10"/>
    <property type="match status" value="1"/>
</dbReference>
<dbReference type="PROSITE" id="PS01109">
    <property type="entry name" value="RIBOSOMAL_L10"/>
    <property type="match status" value="1"/>
</dbReference>
<reference evidence="7 8" key="1">
    <citation type="submission" date="2017-10" db="EMBL/GenBank/DDBJ databases">
        <title>Resolving the taxonomy of Roseburia spp., Eubacterium rectale and Agathobacter spp. through phylogenomic analysis.</title>
        <authorList>
            <person name="Sheridan P.O."/>
            <person name="Walker A.W."/>
            <person name="Duncan S.H."/>
            <person name="Scott K.P."/>
            <person name="Toole P.W.O."/>
            <person name="Luis P."/>
            <person name="Flint H.J."/>
        </authorList>
    </citation>
    <scope>NUCLEOTIDE SEQUENCE [LARGE SCALE GENOMIC DNA]</scope>
    <source>
        <strain evidence="7 8">JK626</strain>
    </source>
</reference>
<dbReference type="Gene3D" id="6.10.250.290">
    <property type="match status" value="1"/>
</dbReference>
<dbReference type="Proteomes" id="UP000225889">
    <property type="component" value="Unassembled WGS sequence"/>
</dbReference>
<dbReference type="GO" id="GO:0006412">
    <property type="term" value="P:translation"/>
    <property type="evidence" value="ECO:0007669"/>
    <property type="project" value="UniProtKB-UniRule"/>
</dbReference>
<comment type="caution">
    <text evidence="7">The sequence shown here is derived from an EMBL/GenBank/DDBJ whole genome shotgun (WGS) entry which is preliminary data.</text>
</comment>
<evidence type="ECO:0000256" key="1">
    <source>
        <dbReference type="ARBA" id="ARBA00008889"/>
    </source>
</evidence>
<dbReference type="SUPFAM" id="SSF160369">
    <property type="entry name" value="Ribosomal protein L10-like"/>
    <property type="match status" value="1"/>
</dbReference>
<name>A0A2G3DS98_9FIRM</name>
<feature type="compositionally biased region" description="Acidic residues" evidence="6">
    <location>
        <begin position="183"/>
        <end position="194"/>
    </location>
</feature>
<organism evidence="7 8">
    <name type="scientific">Pseudobutyrivibrio ruminis</name>
    <dbReference type="NCBI Taxonomy" id="46206"/>
    <lineage>
        <taxon>Bacteria</taxon>
        <taxon>Bacillati</taxon>
        <taxon>Bacillota</taxon>
        <taxon>Clostridia</taxon>
        <taxon>Lachnospirales</taxon>
        <taxon>Lachnospiraceae</taxon>
        <taxon>Pseudobutyrivibrio</taxon>
    </lineage>
</organism>
<dbReference type="GO" id="GO:0015934">
    <property type="term" value="C:large ribosomal subunit"/>
    <property type="evidence" value="ECO:0007669"/>
    <property type="project" value="InterPro"/>
</dbReference>
<comment type="function">
    <text evidence="5">Forms part of the ribosomal stalk, playing a central role in the interaction of the ribosome with GTP-bound translation factors.</text>
</comment>
<gene>
    <name evidence="5" type="primary">rplJ</name>
    <name evidence="7" type="ORF">CSX01_14420</name>
</gene>
<keyword evidence="2 5" id="KW-0689">Ribosomal protein</keyword>
<sequence>MAKVELKQPIVDEISAQVKDAASVVVVDARGLTVAEDTQLRKQLREAGVSYKVYKNTLMKRAFEGTDFAQLDDVLEGPSAIAVAKEDATAPARILSKFAKTASNLEIKAGVVEGTFYDAKGMAAVASVPSREELLSKLLGSLQSPITNFARVLNQIAEQGGAAEAPAAEAAPAEEAPAAEAEAPAEEPAEAPAE</sequence>
<dbReference type="Gene3D" id="3.30.70.1730">
    <property type="match status" value="1"/>
</dbReference>
<accession>A0A2G3DS98</accession>
<evidence type="ECO:0000256" key="3">
    <source>
        <dbReference type="ARBA" id="ARBA00023274"/>
    </source>
</evidence>
<dbReference type="InterPro" id="IPR001790">
    <property type="entry name" value="Ribosomal_uL10"/>
</dbReference>
<feature type="region of interest" description="Disordered" evidence="6">
    <location>
        <begin position="160"/>
        <end position="194"/>
    </location>
</feature>
<dbReference type="PANTHER" id="PTHR11560">
    <property type="entry name" value="39S RIBOSOMAL PROTEIN L10, MITOCHONDRIAL"/>
    <property type="match status" value="1"/>
</dbReference>
<dbReference type="RefSeq" id="WP_090155419.1">
    <property type="nucleotide sequence ID" value="NZ_PDYF01000083.1"/>
</dbReference>
<dbReference type="Pfam" id="PF00466">
    <property type="entry name" value="Ribosomal_L10"/>
    <property type="match status" value="1"/>
</dbReference>
<dbReference type="InterPro" id="IPR022973">
    <property type="entry name" value="Ribosomal_uL10_bac"/>
</dbReference>
<feature type="compositionally biased region" description="Low complexity" evidence="6">
    <location>
        <begin position="162"/>
        <end position="182"/>
    </location>
</feature>
<comment type="subunit">
    <text evidence="5">Part of the ribosomal stalk of the 50S ribosomal subunit. The N-terminus interacts with L11 and the large rRNA to form the base of the stalk. The C-terminus forms an elongated spine to which L12 dimers bind in a sequential fashion forming a multimeric L10(L12)X complex.</text>
</comment>
<dbReference type="HAMAP" id="MF_00362">
    <property type="entry name" value="Ribosomal_uL10"/>
    <property type="match status" value="1"/>
</dbReference>
<dbReference type="AlphaFoldDB" id="A0A2G3DS98"/>
<dbReference type="GO" id="GO:0003735">
    <property type="term" value="F:structural constituent of ribosome"/>
    <property type="evidence" value="ECO:0007669"/>
    <property type="project" value="InterPro"/>
</dbReference>
<keyword evidence="5" id="KW-0699">rRNA-binding</keyword>
<evidence type="ECO:0000313" key="7">
    <source>
        <dbReference type="EMBL" id="PHU33725.1"/>
    </source>
</evidence>
<evidence type="ECO:0000256" key="6">
    <source>
        <dbReference type="SAM" id="MobiDB-lite"/>
    </source>
</evidence>
<evidence type="ECO:0000313" key="8">
    <source>
        <dbReference type="Proteomes" id="UP000225889"/>
    </source>
</evidence>
<dbReference type="InterPro" id="IPR047865">
    <property type="entry name" value="Ribosomal_uL10_bac_type"/>
</dbReference>
<keyword evidence="3 5" id="KW-0687">Ribonucleoprotein</keyword>
<comment type="similarity">
    <text evidence="1 5">Belongs to the universal ribosomal protein uL10 family.</text>
</comment>
<protein>
    <recommendedName>
        <fullName evidence="4 5">Large ribosomal subunit protein uL10</fullName>
    </recommendedName>
</protein>
<evidence type="ECO:0000256" key="4">
    <source>
        <dbReference type="ARBA" id="ARBA00035202"/>
    </source>
</evidence>
<evidence type="ECO:0000256" key="5">
    <source>
        <dbReference type="HAMAP-Rule" id="MF_00362"/>
    </source>
</evidence>